<protein>
    <submittedName>
        <fullName evidence="1">Uncharacterized protein</fullName>
    </submittedName>
</protein>
<dbReference type="EMBL" id="CAUYUJ010018744">
    <property type="protein sequence ID" value="CAK0886018.1"/>
    <property type="molecule type" value="Genomic_DNA"/>
</dbReference>
<sequence>MHAPKRSQSDAFSPGMPMDAALFAGGNCDAHASYGSEWREMPRSQWATRDWHQLASVVDCHVVKEHRVLDVAPAITCYTGLHLLLPVFAVVGGVAYFAMPLPLTGAEGNVHDVEPSTLCHPSAWLQGRKRRVQCTNFGPLQPNPEHMKWTAYADLFSWVALVIIATQTTYTSASCFNEGGEEKMYWEVLGSSPAGGQAAKRYRTQVRSPSVVAALILTSGGSGFRRARLAEPAPPTTYAAPATTYAQAAPPGMQYVTEPVATQQAPVYGAPVTSLAGGASMQAAPVYMTAPAPAMTTTEPAQYAAPVEYAYFPYT</sequence>
<organism evidence="1 2">
    <name type="scientific">Prorocentrum cordatum</name>
    <dbReference type="NCBI Taxonomy" id="2364126"/>
    <lineage>
        <taxon>Eukaryota</taxon>
        <taxon>Sar</taxon>
        <taxon>Alveolata</taxon>
        <taxon>Dinophyceae</taxon>
        <taxon>Prorocentrales</taxon>
        <taxon>Prorocentraceae</taxon>
        <taxon>Prorocentrum</taxon>
    </lineage>
</organism>
<evidence type="ECO:0000313" key="2">
    <source>
        <dbReference type="Proteomes" id="UP001189429"/>
    </source>
</evidence>
<dbReference type="Proteomes" id="UP001189429">
    <property type="component" value="Unassembled WGS sequence"/>
</dbReference>
<evidence type="ECO:0000313" key="1">
    <source>
        <dbReference type="EMBL" id="CAK0886018.1"/>
    </source>
</evidence>
<comment type="caution">
    <text evidence="1">The sequence shown here is derived from an EMBL/GenBank/DDBJ whole genome shotgun (WGS) entry which is preliminary data.</text>
</comment>
<accession>A0ABN9WHR3</accession>
<name>A0ABN9WHR3_9DINO</name>
<proteinExistence type="predicted"/>
<feature type="non-terminal residue" evidence="1">
    <location>
        <position position="315"/>
    </location>
</feature>
<gene>
    <name evidence="1" type="ORF">PCOR1329_LOCUS67467</name>
</gene>
<reference evidence="1" key="1">
    <citation type="submission" date="2023-10" db="EMBL/GenBank/DDBJ databases">
        <authorList>
            <person name="Chen Y."/>
            <person name="Shah S."/>
            <person name="Dougan E. K."/>
            <person name="Thang M."/>
            <person name="Chan C."/>
        </authorList>
    </citation>
    <scope>NUCLEOTIDE SEQUENCE [LARGE SCALE GENOMIC DNA]</scope>
</reference>
<keyword evidence="2" id="KW-1185">Reference proteome</keyword>